<gene>
    <name evidence="1" type="ORF">H0253_10200</name>
</gene>
<accession>A0AAW3RS93</accession>
<reference evidence="1 2" key="1">
    <citation type="submission" date="2020-07" db="EMBL/GenBank/DDBJ databases">
        <title>Updated taxonomy of Pectobacterium genus in the CIRM-CFBP bacterial collection: when new species reveal old endemic population.</title>
        <authorList>
            <person name="Pedron J."/>
            <person name="Barny M.A."/>
            <person name="Portier P."/>
        </authorList>
    </citation>
    <scope>NUCLEOTIDE SEQUENCE [LARGE SCALE GENOMIC DNA]</scope>
    <source>
        <strain evidence="1 2">CFBP5669</strain>
    </source>
</reference>
<organism evidence="1 2">
    <name type="scientific">Pectobacterium versatile</name>
    <dbReference type="NCBI Taxonomy" id="2488639"/>
    <lineage>
        <taxon>Bacteria</taxon>
        <taxon>Pseudomonadati</taxon>
        <taxon>Pseudomonadota</taxon>
        <taxon>Gammaproteobacteria</taxon>
        <taxon>Enterobacterales</taxon>
        <taxon>Pectobacteriaceae</taxon>
        <taxon>Pectobacterium</taxon>
    </lineage>
</organism>
<proteinExistence type="predicted"/>
<name>A0AAW3RS93_9GAMM</name>
<evidence type="ECO:0000313" key="1">
    <source>
        <dbReference type="EMBL" id="MBA0159214.1"/>
    </source>
</evidence>
<dbReference type="EMBL" id="JACDRT010000006">
    <property type="protein sequence ID" value="MBA0159214.1"/>
    <property type="molecule type" value="Genomic_DNA"/>
</dbReference>
<dbReference type="RefSeq" id="WP_109226235.1">
    <property type="nucleotide sequence ID" value="NZ_CAKLIB010000068.1"/>
</dbReference>
<comment type="caution">
    <text evidence="1">The sequence shown here is derived from an EMBL/GenBank/DDBJ whole genome shotgun (WGS) entry which is preliminary data.</text>
</comment>
<protein>
    <submittedName>
        <fullName evidence="1">Uncharacterized protein</fullName>
    </submittedName>
</protein>
<sequence>MNIIDIFFYKLENFINPRCCKRDFSPYSYKEDESDLYLISVEKENGGFHPLTRWHELFPKGKVDKVIHSLGFSNNDCYAIKLMLSRLGYLLQIDNRQRINKDIHIFFYVFQLTFLKSDNIKNSEVDINYFFRFLCFELGIDNDIYEIFYISKNKLFFRSEKLGEVDFYNLIVELYEKIEISKNKNAIANTKLFQLSVIDFLFSNNYKMKEIPINDFNKKLINPDCFLLNYKNSAKVIFNSLVDCFNKHQSGGNLLISNMILMNYSYYILKNNKRSVFSLKKHVNNDAIFSSILSSLAFRRIIVDKDYFIGMGLSEYLSLPNGEENILYNLIYSI</sequence>
<dbReference type="Proteomes" id="UP000584405">
    <property type="component" value="Unassembled WGS sequence"/>
</dbReference>
<evidence type="ECO:0000313" key="2">
    <source>
        <dbReference type="Proteomes" id="UP000584405"/>
    </source>
</evidence>
<dbReference type="AlphaFoldDB" id="A0AAW3RS93"/>